<protein>
    <recommendedName>
        <fullName evidence="1">SseB protein N-terminal domain-containing protein</fullName>
    </recommendedName>
</protein>
<dbReference type="Pfam" id="PF07179">
    <property type="entry name" value="SseB"/>
    <property type="match status" value="1"/>
</dbReference>
<keyword evidence="3" id="KW-1185">Reference proteome</keyword>
<reference evidence="2 3" key="1">
    <citation type="submission" date="2019-12" db="EMBL/GenBank/DDBJ databases">
        <authorList>
            <person name="Li J."/>
        </authorList>
    </citation>
    <scope>NUCLEOTIDE SEQUENCE [LARGE SCALE GENOMIC DNA]</scope>
    <source>
        <strain evidence="2 3">HL2-2</strain>
    </source>
</reference>
<evidence type="ECO:0000313" key="2">
    <source>
        <dbReference type="EMBL" id="MUU79874.1"/>
    </source>
</evidence>
<dbReference type="AlphaFoldDB" id="A0A6L6UGI0"/>
<dbReference type="RefSeq" id="WP_157364931.1">
    <property type="nucleotide sequence ID" value="NZ_WOWS01000010.1"/>
</dbReference>
<dbReference type="EMBL" id="WOWS01000010">
    <property type="protein sequence ID" value="MUU79874.1"/>
    <property type="molecule type" value="Genomic_DNA"/>
</dbReference>
<evidence type="ECO:0000259" key="1">
    <source>
        <dbReference type="Pfam" id="PF07179"/>
    </source>
</evidence>
<organism evidence="2 3">
    <name type="scientific">Winogradskyella endarachnes</name>
    <dbReference type="NCBI Taxonomy" id="2681965"/>
    <lineage>
        <taxon>Bacteria</taxon>
        <taxon>Pseudomonadati</taxon>
        <taxon>Bacteroidota</taxon>
        <taxon>Flavobacteriia</taxon>
        <taxon>Flavobacteriales</taxon>
        <taxon>Flavobacteriaceae</taxon>
        <taxon>Winogradskyella</taxon>
    </lineage>
</organism>
<feature type="domain" description="SseB protein N-terminal" evidence="1">
    <location>
        <begin position="28"/>
        <end position="147"/>
    </location>
</feature>
<sequence length="264" mass="29991">MGIFDKLFGTKKKVAENNENPNNTKLVGLLEKYGKNQSQENYQKAFNEIMEGNAMLVLPSVNDGEPKDNWTTLQKDSTLKLTSVFDQDGLKVLGAFTSPEKLVEWTKKETEYTAMKSKDVIDFCQAHGIDRIVIDTDMPTMFVLERNRENIQTETIQEETQVTVGTPMKPISGNLLKKFQSNFSKVSVIKEVYHYAMVRNNESILMLGFVLDTYSDNSRAACIGTVQNSMEGEKLELPLEMFMLNDEGWLQTVKGIENSLIYKK</sequence>
<accession>A0A6L6UGI0</accession>
<evidence type="ECO:0000313" key="3">
    <source>
        <dbReference type="Proteomes" id="UP000478208"/>
    </source>
</evidence>
<proteinExistence type="predicted"/>
<name>A0A6L6UGI0_9FLAO</name>
<gene>
    <name evidence="2" type="ORF">GN138_15605</name>
</gene>
<dbReference type="InterPro" id="IPR009839">
    <property type="entry name" value="SseB_N"/>
</dbReference>
<comment type="caution">
    <text evidence="2">The sequence shown here is derived from an EMBL/GenBank/DDBJ whole genome shotgun (WGS) entry which is preliminary data.</text>
</comment>
<dbReference type="Proteomes" id="UP000478208">
    <property type="component" value="Unassembled WGS sequence"/>
</dbReference>